<comment type="caution">
    <text evidence="1">The sequence shown here is derived from an EMBL/GenBank/DDBJ whole genome shotgun (WGS) entry which is preliminary data.</text>
</comment>
<accession>A0A0V1MX02</accession>
<dbReference type="EMBL" id="JYDO01000031">
    <property type="protein sequence ID" value="KRZ76115.1"/>
    <property type="molecule type" value="Genomic_DNA"/>
</dbReference>
<proteinExistence type="predicted"/>
<dbReference type="AlphaFoldDB" id="A0A0V1MX02"/>
<sequence>MTAQGAKRKFLSYFRLSSCNTFSINEQFQTGMSKIRKKFTNPEFSIAESIFKMKGSIQVTTPNSYHTSSIASHVIFNCCSLLNSNTPIEMLTLKNQQSKNLQRGKMDALILVQFLWFSEFFFTSAYHV</sequence>
<dbReference type="Proteomes" id="UP000054843">
    <property type="component" value="Unassembled WGS sequence"/>
</dbReference>
<keyword evidence="2" id="KW-1185">Reference proteome</keyword>
<evidence type="ECO:0000313" key="1">
    <source>
        <dbReference type="EMBL" id="KRZ76115.1"/>
    </source>
</evidence>
<organism evidence="1 2">
    <name type="scientific">Trichinella papuae</name>
    <dbReference type="NCBI Taxonomy" id="268474"/>
    <lineage>
        <taxon>Eukaryota</taxon>
        <taxon>Metazoa</taxon>
        <taxon>Ecdysozoa</taxon>
        <taxon>Nematoda</taxon>
        <taxon>Enoplea</taxon>
        <taxon>Dorylaimia</taxon>
        <taxon>Trichinellida</taxon>
        <taxon>Trichinellidae</taxon>
        <taxon>Trichinella</taxon>
    </lineage>
</organism>
<protein>
    <submittedName>
        <fullName evidence="1">Uncharacterized protein</fullName>
    </submittedName>
</protein>
<evidence type="ECO:0000313" key="2">
    <source>
        <dbReference type="Proteomes" id="UP000054843"/>
    </source>
</evidence>
<name>A0A0V1MX02_9BILA</name>
<gene>
    <name evidence="1" type="ORF">T10_12856</name>
</gene>
<reference evidence="1 2" key="1">
    <citation type="submission" date="2015-01" db="EMBL/GenBank/DDBJ databases">
        <title>Evolution of Trichinella species and genotypes.</title>
        <authorList>
            <person name="Korhonen P.K."/>
            <person name="Edoardo P."/>
            <person name="Giuseppe L.R."/>
            <person name="Gasser R.B."/>
        </authorList>
    </citation>
    <scope>NUCLEOTIDE SEQUENCE [LARGE SCALE GENOMIC DNA]</scope>
    <source>
        <strain evidence="1">ISS1980</strain>
    </source>
</reference>